<dbReference type="PROSITE" id="PS50931">
    <property type="entry name" value="HTH_LYSR"/>
    <property type="match status" value="1"/>
</dbReference>
<protein>
    <submittedName>
        <fullName evidence="6">LysR family transcriptional regulator</fullName>
    </submittedName>
</protein>
<sequence>MLETWTLRVLVEVAERGSFSAAAEALHMTQPAVSRQIGGIERQVGLRLFDRSPRGVKPTPAGDVAVAYARDVLDGIQAMTARLATFSDLTSGQLRLTAFPSANTGLMPEAIRRFRAAHPGIELTLEGRDPAGPLAAVRGGDIDLALITRWDLYANPWAAKVTSDRTTVALDGVDLVPLLDEELLVALPADHRLARLDRIRLADLRDETWIEGAFPDCLGPLAELTEALGRPPSVGFHCDDWTGKQSLVAIGCGVTLVPTLARGDIRQGVVMCTTTPRLPPRRLYAAIPPHGQRAPAAEAMLTLLIELIQQQRYGPLPRAQSSGAA</sequence>
<organism evidence="6 7">
    <name type="scientific">Paractinoplanes hotanensis</name>
    <dbReference type="NCBI Taxonomy" id="2906497"/>
    <lineage>
        <taxon>Bacteria</taxon>
        <taxon>Bacillati</taxon>
        <taxon>Actinomycetota</taxon>
        <taxon>Actinomycetes</taxon>
        <taxon>Micromonosporales</taxon>
        <taxon>Micromonosporaceae</taxon>
        <taxon>Paractinoplanes</taxon>
    </lineage>
</organism>
<dbReference type="Proteomes" id="UP001523216">
    <property type="component" value="Unassembled WGS sequence"/>
</dbReference>
<gene>
    <name evidence="6" type="ORF">LXN57_16905</name>
</gene>
<dbReference type="InterPro" id="IPR000847">
    <property type="entry name" value="LysR_HTH_N"/>
</dbReference>
<dbReference type="RefSeq" id="WP_251799126.1">
    <property type="nucleotide sequence ID" value="NZ_JAMQOL010000021.1"/>
</dbReference>
<dbReference type="EMBL" id="JAMQOL010000021">
    <property type="protein sequence ID" value="MCM4079256.1"/>
    <property type="molecule type" value="Genomic_DNA"/>
</dbReference>
<dbReference type="CDD" id="cd08423">
    <property type="entry name" value="PBP2_LTTR_like_6"/>
    <property type="match status" value="1"/>
</dbReference>
<evidence type="ECO:0000259" key="5">
    <source>
        <dbReference type="PROSITE" id="PS50931"/>
    </source>
</evidence>
<keyword evidence="2" id="KW-0805">Transcription regulation</keyword>
<dbReference type="PRINTS" id="PR00039">
    <property type="entry name" value="HTHLYSR"/>
</dbReference>
<dbReference type="InterPro" id="IPR036388">
    <property type="entry name" value="WH-like_DNA-bd_sf"/>
</dbReference>
<dbReference type="SUPFAM" id="SSF53850">
    <property type="entry name" value="Periplasmic binding protein-like II"/>
    <property type="match status" value="1"/>
</dbReference>
<dbReference type="PANTHER" id="PTHR30346">
    <property type="entry name" value="TRANSCRIPTIONAL DUAL REGULATOR HCAR-RELATED"/>
    <property type="match status" value="1"/>
</dbReference>
<dbReference type="InterPro" id="IPR036390">
    <property type="entry name" value="WH_DNA-bd_sf"/>
</dbReference>
<name>A0ABT0XZQ2_9ACTN</name>
<feature type="domain" description="HTH lysR-type" evidence="5">
    <location>
        <begin position="1"/>
        <end position="59"/>
    </location>
</feature>
<reference evidence="6 7" key="1">
    <citation type="submission" date="2022-06" db="EMBL/GenBank/DDBJ databases">
        <title>Actinoplanes abujensis sp. nov., isolated from Nigerian arid soil.</title>
        <authorList>
            <person name="Ding P."/>
        </authorList>
    </citation>
    <scope>NUCLEOTIDE SEQUENCE [LARGE SCALE GENOMIC DNA]</scope>
    <source>
        <strain evidence="7">TRM88002</strain>
    </source>
</reference>
<evidence type="ECO:0000256" key="2">
    <source>
        <dbReference type="ARBA" id="ARBA00023015"/>
    </source>
</evidence>
<dbReference type="PANTHER" id="PTHR30346:SF29">
    <property type="entry name" value="LYSR SUBSTRATE-BINDING"/>
    <property type="match status" value="1"/>
</dbReference>
<evidence type="ECO:0000313" key="7">
    <source>
        <dbReference type="Proteomes" id="UP001523216"/>
    </source>
</evidence>
<keyword evidence="3" id="KW-0238">DNA-binding</keyword>
<evidence type="ECO:0000313" key="6">
    <source>
        <dbReference type="EMBL" id="MCM4079256.1"/>
    </source>
</evidence>
<dbReference type="Pfam" id="PF03466">
    <property type="entry name" value="LysR_substrate"/>
    <property type="match status" value="1"/>
</dbReference>
<evidence type="ECO:0000256" key="1">
    <source>
        <dbReference type="ARBA" id="ARBA00009437"/>
    </source>
</evidence>
<accession>A0ABT0XZQ2</accession>
<proteinExistence type="inferred from homology"/>
<evidence type="ECO:0000256" key="3">
    <source>
        <dbReference type="ARBA" id="ARBA00023125"/>
    </source>
</evidence>
<comment type="similarity">
    <text evidence="1">Belongs to the LysR transcriptional regulatory family.</text>
</comment>
<keyword evidence="7" id="KW-1185">Reference proteome</keyword>
<dbReference type="Gene3D" id="3.40.190.10">
    <property type="entry name" value="Periplasmic binding protein-like II"/>
    <property type="match status" value="2"/>
</dbReference>
<comment type="caution">
    <text evidence="6">The sequence shown here is derived from an EMBL/GenBank/DDBJ whole genome shotgun (WGS) entry which is preliminary data.</text>
</comment>
<evidence type="ECO:0000256" key="4">
    <source>
        <dbReference type="ARBA" id="ARBA00023163"/>
    </source>
</evidence>
<keyword evidence="4" id="KW-0804">Transcription</keyword>
<dbReference type="Pfam" id="PF00126">
    <property type="entry name" value="HTH_1"/>
    <property type="match status" value="1"/>
</dbReference>
<dbReference type="SUPFAM" id="SSF46785">
    <property type="entry name" value="Winged helix' DNA-binding domain"/>
    <property type="match status" value="1"/>
</dbReference>
<dbReference type="InterPro" id="IPR005119">
    <property type="entry name" value="LysR_subst-bd"/>
</dbReference>
<dbReference type="Gene3D" id="1.10.10.10">
    <property type="entry name" value="Winged helix-like DNA-binding domain superfamily/Winged helix DNA-binding domain"/>
    <property type="match status" value="1"/>
</dbReference>